<dbReference type="RefSeq" id="WP_128227976.1">
    <property type="nucleotide sequence ID" value="NZ_SACR01000002.1"/>
</dbReference>
<sequence length="185" mass="19418">MRLPRLAPSPALFAALALSAAVPAWAGKAHQHGVAQLDVAVEPGRVTLDLQTPLDGLVGFERAPRNDAERARVEAALARLRDAASLFRIDSAAGCTLAKVTLNAPVLGVTPAGTAAPAAPAKGEHADLDGRFEFNCKGDARPAFVEVGLFEAFSGMKRIELRLVLPKGQMKATLVRPATRVALAR</sequence>
<dbReference type="EMBL" id="SACR01000002">
    <property type="protein sequence ID" value="RVU47513.1"/>
    <property type="molecule type" value="Genomic_DNA"/>
</dbReference>
<evidence type="ECO:0000256" key="1">
    <source>
        <dbReference type="SAM" id="SignalP"/>
    </source>
</evidence>
<dbReference type="OrthoDB" id="7346546at2"/>
<gene>
    <name evidence="2" type="ORF">EOE66_07165</name>
</gene>
<accession>A0A437RL35</accession>
<evidence type="ECO:0000313" key="3">
    <source>
        <dbReference type="Proteomes" id="UP000285575"/>
    </source>
</evidence>
<feature type="signal peptide" evidence="1">
    <location>
        <begin position="1"/>
        <end position="26"/>
    </location>
</feature>
<dbReference type="AlphaFoldDB" id="A0A437RL35"/>
<protein>
    <submittedName>
        <fullName evidence="2">DUF2796 domain-containing protein</fullName>
    </submittedName>
</protein>
<comment type="caution">
    <text evidence="2">The sequence shown here is derived from an EMBL/GenBank/DDBJ whole genome shotgun (WGS) entry which is preliminary data.</text>
</comment>
<keyword evidence="3" id="KW-1185">Reference proteome</keyword>
<dbReference type="InterPro" id="IPR021253">
    <property type="entry name" value="ZrgA-like"/>
</dbReference>
<dbReference type="Proteomes" id="UP000285575">
    <property type="component" value="Unassembled WGS sequence"/>
</dbReference>
<proteinExistence type="predicted"/>
<reference evidence="2 3" key="1">
    <citation type="submission" date="2019-01" db="EMBL/GenBank/DDBJ databases">
        <authorList>
            <person name="Chen W.-M."/>
        </authorList>
    </citation>
    <scope>NUCLEOTIDE SEQUENCE [LARGE SCALE GENOMIC DNA]</scope>
    <source>
        <strain evidence="2 3">KYPY4</strain>
    </source>
</reference>
<feature type="chain" id="PRO_5019285901" evidence="1">
    <location>
        <begin position="27"/>
        <end position="185"/>
    </location>
</feature>
<name>A0A437RL35_9BURK</name>
<dbReference type="Pfam" id="PF10986">
    <property type="entry name" value="ZrgA"/>
    <property type="match status" value="1"/>
</dbReference>
<evidence type="ECO:0000313" key="2">
    <source>
        <dbReference type="EMBL" id="RVU47513.1"/>
    </source>
</evidence>
<organism evidence="2 3">
    <name type="scientific">Rubrivivax rivuli</name>
    <dbReference type="NCBI Taxonomy" id="1862385"/>
    <lineage>
        <taxon>Bacteria</taxon>
        <taxon>Pseudomonadati</taxon>
        <taxon>Pseudomonadota</taxon>
        <taxon>Betaproteobacteria</taxon>
        <taxon>Burkholderiales</taxon>
        <taxon>Sphaerotilaceae</taxon>
        <taxon>Rubrivivax</taxon>
    </lineage>
</organism>
<keyword evidence="1" id="KW-0732">Signal</keyword>